<dbReference type="Proteomes" id="UP000288024">
    <property type="component" value="Unassembled WGS sequence"/>
</dbReference>
<keyword evidence="2" id="KW-1185">Reference proteome</keyword>
<name>A0A437K4Y5_9BACI</name>
<evidence type="ECO:0000313" key="2">
    <source>
        <dbReference type="Proteomes" id="UP000288024"/>
    </source>
</evidence>
<dbReference type="AlphaFoldDB" id="A0A437K4Y5"/>
<protein>
    <submittedName>
        <fullName evidence="1">Uncharacterized protein</fullName>
    </submittedName>
</protein>
<comment type="caution">
    <text evidence="1">The sequence shown here is derived from an EMBL/GenBank/DDBJ whole genome shotgun (WGS) entry which is preliminary data.</text>
</comment>
<organism evidence="1 2">
    <name type="scientific">Niallia taxi</name>
    <dbReference type="NCBI Taxonomy" id="2499688"/>
    <lineage>
        <taxon>Bacteria</taxon>
        <taxon>Bacillati</taxon>
        <taxon>Bacillota</taxon>
        <taxon>Bacilli</taxon>
        <taxon>Bacillales</taxon>
        <taxon>Bacillaceae</taxon>
        <taxon>Niallia</taxon>
    </lineage>
</organism>
<dbReference type="GeneID" id="87617702"/>
<sequence length="172" mass="17392">MPIVLQSFTTPANTTIVANTAGGTFPQTPVVVTPSATAPFIDGSNAYIWAPNSAANQTVTFVSRFTFPLGLLNVALPVSVNYAFSGTETVIVSGVLEVVNLLGIVIATIPVFTNVVNAGGPLSVEIASGDALLALQLLGTNAVLTITSTVTSGAAGTGNYLGQVTVNEVIAI</sequence>
<gene>
    <name evidence="1" type="ORF">EM808_23815</name>
</gene>
<reference evidence="1 2" key="1">
    <citation type="submission" date="2019-01" db="EMBL/GenBank/DDBJ databases">
        <title>Bacillus sp. M5HDSG1-1, whole genome shotgun sequence.</title>
        <authorList>
            <person name="Tuo L."/>
        </authorList>
    </citation>
    <scope>NUCLEOTIDE SEQUENCE [LARGE SCALE GENOMIC DNA]</scope>
    <source>
        <strain evidence="1 2">M5HDSG1-1</strain>
    </source>
</reference>
<accession>A0A437K4Y5</accession>
<dbReference type="EMBL" id="RZTZ01000015">
    <property type="protein sequence ID" value="RVT57777.1"/>
    <property type="molecule type" value="Genomic_DNA"/>
</dbReference>
<evidence type="ECO:0000313" key="1">
    <source>
        <dbReference type="EMBL" id="RVT57777.1"/>
    </source>
</evidence>
<dbReference type="RefSeq" id="WP_127741535.1">
    <property type="nucleotide sequence ID" value="NZ_CP196002.1"/>
</dbReference>
<proteinExistence type="predicted"/>